<dbReference type="InterPro" id="IPR050570">
    <property type="entry name" value="Cell_wall_metabolism_enzyme"/>
</dbReference>
<dbReference type="Proteomes" id="UP000241808">
    <property type="component" value="Unassembled WGS sequence"/>
</dbReference>
<dbReference type="PANTHER" id="PTHR21666">
    <property type="entry name" value="PEPTIDASE-RELATED"/>
    <property type="match status" value="1"/>
</dbReference>
<evidence type="ECO:0000256" key="5">
    <source>
        <dbReference type="ARBA" id="ARBA00022833"/>
    </source>
</evidence>
<dbReference type="PANTHER" id="PTHR21666:SF288">
    <property type="entry name" value="CELL DIVISION PROTEIN YTFB"/>
    <property type="match status" value="1"/>
</dbReference>
<feature type="region of interest" description="Disordered" evidence="7">
    <location>
        <begin position="1"/>
        <end position="32"/>
    </location>
</feature>
<evidence type="ECO:0000259" key="8">
    <source>
        <dbReference type="Pfam" id="PF01551"/>
    </source>
</evidence>
<evidence type="ECO:0000313" key="10">
    <source>
        <dbReference type="Proteomes" id="UP000241808"/>
    </source>
</evidence>
<dbReference type="GO" id="GO:0046872">
    <property type="term" value="F:metal ion binding"/>
    <property type="evidence" value="ECO:0007669"/>
    <property type="project" value="UniProtKB-KW"/>
</dbReference>
<keyword evidence="2" id="KW-0645">Protease</keyword>
<dbReference type="GO" id="GO:0006508">
    <property type="term" value="P:proteolysis"/>
    <property type="evidence" value="ECO:0007669"/>
    <property type="project" value="UniProtKB-KW"/>
</dbReference>
<protein>
    <submittedName>
        <fullName evidence="9">Peptidase M23-like protein</fullName>
    </submittedName>
</protein>
<evidence type="ECO:0000256" key="2">
    <source>
        <dbReference type="ARBA" id="ARBA00022670"/>
    </source>
</evidence>
<dbReference type="RefSeq" id="WP_245902171.1">
    <property type="nucleotide sequence ID" value="NZ_PZZL01000015.1"/>
</dbReference>
<dbReference type="SUPFAM" id="SSF51261">
    <property type="entry name" value="Duplicated hybrid motif"/>
    <property type="match status" value="1"/>
</dbReference>
<feature type="region of interest" description="Disordered" evidence="7">
    <location>
        <begin position="222"/>
        <end position="248"/>
    </location>
</feature>
<dbReference type="InterPro" id="IPR016047">
    <property type="entry name" value="M23ase_b-sheet_dom"/>
</dbReference>
<gene>
    <name evidence="9" type="ORF">C8P69_11526</name>
</gene>
<name>A0A2T4YX46_9HYPH</name>
<evidence type="ECO:0000256" key="3">
    <source>
        <dbReference type="ARBA" id="ARBA00022723"/>
    </source>
</evidence>
<proteinExistence type="predicted"/>
<organism evidence="9 10">
    <name type="scientific">Phreatobacter oligotrophus</name>
    <dbReference type="NCBI Taxonomy" id="1122261"/>
    <lineage>
        <taxon>Bacteria</taxon>
        <taxon>Pseudomonadati</taxon>
        <taxon>Pseudomonadota</taxon>
        <taxon>Alphaproteobacteria</taxon>
        <taxon>Hyphomicrobiales</taxon>
        <taxon>Phreatobacteraceae</taxon>
        <taxon>Phreatobacter</taxon>
    </lineage>
</organism>
<dbReference type="Pfam" id="PF01551">
    <property type="entry name" value="Peptidase_M23"/>
    <property type="match status" value="1"/>
</dbReference>
<evidence type="ECO:0000256" key="4">
    <source>
        <dbReference type="ARBA" id="ARBA00022801"/>
    </source>
</evidence>
<evidence type="ECO:0000256" key="7">
    <source>
        <dbReference type="SAM" id="MobiDB-lite"/>
    </source>
</evidence>
<dbReference type="Gene3D" id="2.70.70.10">
    <property type="entry name" value="Glucose Permease (Domain IIA)"/>
    <property type="match status" value="1"/>
</dbReference>
<dbReference type="EMBL" id="PZZL01000015">
    <property type="protein sequence ID" value="PTM50339.1"/>
    <property type="molecule type" value="Genomic_DNA"/>
</dbReference>
<keyword evidence="10" id="KW-1185">Reference proteome</keyword>
<accession>A0A2T4YX46</accession>
<evidence type="ECO:0000256" key="6">
    <source>
        <dbReference type="ARBA" id="ARBA00023049"/>
    </source>
</evidence>
<dbReference type="AlphaFoldDB" id="A0A2T4YX46"/>
<dbReference type="Gene3D" id="3.10.450.350">
    <property type="match status" value="1"/>
</dbReference>
<comment type="cofactor">
    <cofactor evidence="1">
        <name>Zn(2+)</name>
        <dbReference type="ChEBI" id="CHEBI:29105"/>
    </cofactor>
</comment>
<dbReference type="CDD" id="cd12797">
    <property type="entry name" value="M23_peptidase"/>
    <property type="match status" value="1"/>
</dbReference>
<keyword evidence="5" id="KW-0862">Zinc</keyword>
<keyword evidence="6" id="KW-0482">Metalloprotease</keyword>
<keyword evidence="3" id="KW-0479">Metal-binding</keyword>
<reference evidence="9 10" key="1">
    <citation type="submission" date="2018-04" db="EMBL/GenBank/DDBJ databases">
        <title>Genomic Encyclopedia of Archaeal and Bacterial Type Strains, Phase II (KMG-II): from individual species to whole genera.</title>
        <authorList>
            <person name="Goeker M."/>
        </authorList>
    </citation>
    <scope>NUCLEOTIDE SEQUENCE [LARGE SCALE GENOMIC DNA]</scope>
    <source>
        <strain evidence="9 10">DSM 25521</strain>
    </source>
</reference>
<comment type="caution">
    <text evidence="9">The sequence shown here is derived from an EMBL/GenBank/DDBJ whole genome shotgun (WGS) entry which is preliminary data.</text>
</comment>
<sequence>MLLTSRCPSGPQHDPSATLGDEAPLSSDGTERKAIESRSVNIRWFSGTVLTGLCGAGLMGGAVWAALENPTRPPAPAEIMQPLTRIPGAGADRPTNTARKGDRLTPLADLFASSKQTIRVSQTSRVGDREIIRVRPHTRVVANLIQASSGDYDIPEFNPLRLLAGDTAERAEEQEPATDGEVTVVMREFSALSPQQRSMMTLSTEDILSQVRDVATQASLSVPVSLPSGGGVTAPSRARLEPPGPDDPNVLNVVKRAPESVAAAAAPDRTVIAKPGDTITSILLELGAVRDDARLVASAFTRGGREITLREGQRIRVLFSQGSAGRLQPVRVILVGERGQPEAAVAQTDEGRYVAVEDPAEAVNVTEEQEEDDEGSGLRLYAALYETALRQEIPRPIIDELIRLFGNDVDFSRRVASTDLFEVLYASDDEGEAGRADILYASLTAGGETRRYYRFHSTADGIVDYYDEQGKSARKFLIRKPIAGGQMRSGFGMRRHPVMGYFKMHSGVDWSDRIGTPIVAAGNGVIGKAAWSSGYGRRIEIEHPNGYTSTYSHLSGFARGITEGARVRQGQVIGYLGNSGLSTGPHLHYEVMVNGRFVDPMRVRVPRGRELAGPMLNAFRAERERIDNLMTRDRAETRVTAQTGR</sequence>
<dbReference type="InterPro" id="IPR011055">
    <property type="entry name" value="Dup_hybrid_motif"/>
</dbReference>
<keyword evidence="4" id="KW-0378">Hydrolase</keyword>
<evidence type="ECO:0000256" key="1">
    <source>
        <dbReference type="ARBA" id="ARBA00001947"/>
    </source>
</evidence>
<evidence type="ECO:0000313" key="9">
    <source>
        <dbReference type="EMBL" id="PTM50339.1"/>
    </source>
</evidence>
<feature type="domain" description="M23ase beta-sheet core" evidence="8">
    <location>
        <begin position="503"/>
        <end position="600"/>
    </location>
</feature>
<dbReference type="GO" id="GO:0004222">
    <property type="term" value="F:metalloendopeptidase activity"/>
    <property type="evidence" value="ECO:0007669"/>
    <property type="project" value="TreeGrafter"/>
</dbReference>